<evidence type="ECO:0000313" key="2">
    <source>
        <dbReference type="Proteomes" id="UP000827976"/>
    </source>
</evidence>
<dbReference type="Proteomes" id="UP000827976">
    <property type="component" value="Chromosome 14"/>
</dbReference>
<gene>
    <name evidence="1" type="ORF">IHE45_14G035800</name>
</gene>
<protein>
    <submittedName>
        <fullName evidence="1">Uncharacterized protein</fullName>
    </submittedName>
</protein>
<reference evidence="2" key="1">
    <citation type="journal article" date="2022" name="Nat. Commun.">
        <title>Chromosome evolution and the genetic basis of agronomically important traits in greater yam.</title>
        <authorList>
            <person name="Bredeson J.V."/>
            <person name="Lyons J.B."/>
            <person name="Oniyinde I.O."/>
            <person name="Okereke N.R."/>
            <person name="Kolade O."/>
            <person name="Nnabue I."/>
            <person name="Nwadili C.O."/>
            <person name="Hribova E."/>
            <person name="Parker M."/>
            <person name="Nwogha J."/>
            <person name="Shu S."/>
            <person name="Carlson J."/>
            <person name="Kariba R."/>
            <person name="Muthemba S."/>
            <person name="Knop K."/>
            <person name="Barton G.J."/>
            <person name="Sherwood A.V."/>
            <person name="Lopez-Montes A."/>
            <person name="Asiedu R."/>
            <person name="Jamnadass R."/>
            <person name="Muchugi A."/>
            <person name="Goodstein D."/>
            <person name="Egesi C.N."/>
            <person name="Featherston J."/>
            <person name="Asfaw A."/>
            <person name="Simpson G.G."/>
            <person name="Dolezel J."/>
            <person name="Hendre P.S."/>
            <person name="Van Deynze A."/>
            <person name="Kumar P.L."/>
            <person name="Obidiegwu J.E."/>
            <person name="Bhattacharjee R."/>
            <person name="Rokhsar D.S."/>
        </authorList>
    </citation>
    <scope>NUCLEOTIDE SEQUENCE [LARGE SCALE GENOMIC DNA]</scope>
    <source>
        <strain evidence="2">cv. TDa95/00328</strain>
    </source>
</reference>
<name>A0ACB7UR31_DIOAL</name>
<proteinExistence type="predicted"/>
<keyword evidence="2" id="KW-1185">Reference proteome</keyword>
<evidence type="ECO:0000313" key="1">
    <source>
        <dbReference type="EMBL" id="KAH7663174.1"/>
    </source>
</evidence>
<sequence>MVPASRCYSSSQSSASILSGFFGCKAFRIPCCANRSFTLVCHNPKLPVPSNFTTSNFAPDIAISTTLWYQLLRKNKANKHKNKEDKDLTRFNELFQELSKCSTTTNQHEL</sequence>
<accession>A0ACB7UR31</accession>
<comment type="caution">
    <text evidence="1">The sequence shown here is derived from an EMBL/GenBank/DDBJ whole genome shotgun (WGS) entry which is preliminary data.</text>
</comment>
<organism evidence="1 2">
    <name type="scientific">Dioscorea alata</name>
    <name type="common">Purple yam</name>
    <dbReference type="NCBI Taxonomy" id="55571"/>
    <lineage>
        <taxon>Eukaryota</taxon>
        <taxon>Viridiplantae</taxon>
        <taxon>Streptophyta</taxon>
        <taxon>Embryophyta</taxon>
        <taxon>Tracheophyta</taxon>
        <taxon>Spermatophyta</taxon>
        <taxon>Magnoliopsida</taxon>
        <taxon>Liliopsida</taxon>
        <taxon>Dioscoreales</taxon>
        <taxon>Dioscoreaceae</taxon>
        <taxon>Dioscorea</taxon>
    </lineage>
</organism>
<dbReference type="EMBL" id="CM037024">
    <property type="protein sequence ID" value="KAH7663174.1"/>
    <property type="molecule type" value="Genomic_DNA"/>
</dbReference>